<dbReference type="Gene3D" id="2.60.120.1180">
    <property type="match status" value="1"/>
</dbReference>
<dbReference type="Proteomes" id="UP001589733">
    <property type="component" value="Unassembled WGS sequence"/>
</dbReference>
<dbReference type="EMBL" id="JBHLYR010000062">
    <property type="protein sequence ID" value="MFB9994489.1"/>
    <property type="molecule type" value="Genomic_DNA"/>
</dbReference>
<evidence type="ECO:0008006" key="3">
    <source>
        <dbReference type="Google" id="ProtNLM"/>
    </source>
</evidence>
<evidence type="ECO:0000313" key="1">
    <source>
        <dbReference type="EMBL" id="MFB9994489.1"/>
    </source>
</evidence>
<evidence type="ECO:0000313" key="2">
    <source>
        <dbReference type="Proteomes" id="UP001589733"/>
    </source>
</evidence>
<sequence>MTKTTTISSASSPDIVTTRANVAGVATPVFTVTVPDGAQYTLPNQNVVANQLYNGALIVATLHNTAGEVIRDGSLLVGYRTRAAEFTTPIRGIPLQIWADLSTTQQRNAQYRPGMIQACDLNIGPSLTIKNRAQLVFSVESSEVVDWTKSFLEILVEEVNL</sequence>
<name>A0ABV6B410_9DEIO</name>
<reference evidence="1 2" key="1">
    <citation type="submission" date="2024-09" db="EMBL/GenBank/DDBJ databases">
        <authorList>
            <person name="Sun Q."/>
            <person name="Mori K."/>
        </authorList>
    </citation>
    <scope>NUCLEOTIDE SEQUENCE [LARGE SCALE GENOMIC DNA]</scope>
    <source>
        <strain evidence="1 2">JCM 13503</strain>
    </source>
</reference>
<comment type="caution">
    <text evidence="1">The sequence shown here is derived from an EMBL/GenBank/DDBJ whole genome shotgun (WGS) entry which is preliminary data.</text>
</comment>
<gene>
    <name evidence="1" type="ORF">ACFFLM_21260</name>
</gene>
<organism evidence="1 2">
    <name type="scientific">Deinococcus oregonensis</name>
    <dbReference type="NCBI Taxonomy" id="1805970"/>
    <lineage>
        <taxon>Bacteria</taxon>
        <taxon>Thermotogati</taxon>
        <taxon>Deinococcota</taxon>
        <taxon>Deinococci</taxon>
        <taxon>Deinococcales</taxon>
        <taxon>Deinococcaceae</taxon>
        <taxon>Deinococcus</taxon>
    </lineage>
</organism>
<protein>
    <recommendedName>
        <fullName evidence="3">Virion structural protein</fullName>
    </recommendedName>
</protein>
<accession>A0ABV6B410</accession>
<dbReference type="RefSeq" id="WP_380015391.1">
    <property type="nucleotide sequence ID" value="NZ_JBHLYR010000062.1"/>
</dbReference>
<proteinExistence type="predicted"/>
<keyword evidence="2" id="KW-1185">Reference proteome</keyword>